<feature type="domain" description="VHS" evidence="9">
    <location>
        <begin position="774"/>
        <end position="878"/>
    </location>
</feature>
<protein>
    <submittedName>
        <fullName evidence="10">Uncharacterized protein</fullName>
    </submittedName>
</protein>
<evidence type="ECO:0000256" key="1">
    <source>
        <dbReference type="ARBA" id="ARBA00005336"/>
    </source>
</evidence>
<dbReference type="CDD" id="cd21383">
    <property type="entry name" value="GAT_GGA_Tom1-like"/>
    <property type="match status" value="1"/>
</dbReference>
<dbReference type="CDD" id="cd12577">
    <property type="entry name" value="RRM1_Hrp1p"/>
    <property type="match status" value="1"/>
</dbReference>
<name>A0A8I2YKV6_9AGAM</name>
<dbReference type="InterPro" id="IPR036881">
    <property type="entry name" value="Glyco_hydro_3_C_sf"/>
</dbReference>
<dbReference type="InterPro" id="IPR017853">
    <property type="entry name" value="GH"/>
</dbReference>
<feature type="compositionally biased region" description="Polar residues" evidence="7">
    <location>
        <begin position="624"/>
        <end position="664"/>
    </location>
</feature>
<dbReference type="PROSITE" id="PS50179">
    <property type="entry name" value="VHS"/>
    <property type="match status" value="1"/>
</dbReference>
<dbReference type="PANTHER" id="PTHR30480">
    <property type="entry name" value="BETA-HEXOSAMINIDASE-RELATED"/>
    <property type="match status" value="1"/>
</dbReference>
<evidence type="ECO:0000256" key="5">
    <source>
        <dbReference type="ARBA" id="ARBA00023295"/>
    </source>
</evidence>
<dbReference type="GO" id="GO:0004553">
    <property type="term" value="F:hydrolase activity, hydrolyzing O-glycosyl compounds"/>
    <property type="evidence" value="ECO:0007669"/>
    <property type="project" value="InterPro"/>
</dbReference>
<evidence type="ECO:0000313" key="11">
    <source>
        <dbReference type="Proteomes" id="UP000683000"/>
    </source>
</evidence>
<dbReference type="GO" id="GO:0007034">
    <property type="term" value="P:vacuolar transport"/>
    <property type="evidence" value="ECO:0007669"/>
    <property type="project" value="UniProtKB-ARBA"/>
</dbReference>
<dbReference type="Gene3D" id="3.20.20.300">
    <property type="entry name" value="Glycoside hydrolase, family 3, N-terminal domain"/>
    <property type="match status" value="1"/>
</dbReference>
<comment type="caution">
    <text evidence="10">The sequence shown here is derived from an EMBL/GenBank/DDBJ whole genome shotgun (WGS) entry which is preliminary data.</text>
</comment>
<dbReference type="Gene3D" id="3.40.50.1700">
    <property type="entry name" value="Glycoside hydrolase family 3 C-terminal domain"/>
    <property type="match status" value="1"/>
</dbReference>
<dbReference type="GO" id="GO:0035091">
    <property type="term" value="F:phosphatidylinositol binding"/>
    <property type="evidence" value="ECO:0007669"/>
    <property type="project" value="InterPro"/>
</dbReference>
<feature type="domain" description="RRM" evidence="8">
    <location>
        <begin position="1461"/>
        <end position="1535"/>
    </location>
</feature>
<evidence type="ECO:0000259" key="8">
    <source>
        <dbReference type="PROSITE" id="PS50102"/>
    </source>
</evidence>
<feature type="domain" description="RRM" evidence="8">
    <location>
        <begin position="1544"/>
        <end position="1621"/>
    </location>
</feature>
<keyword evidence="3" id="KW-0378">Hydrolase</keyword>
<dbReference type="InterPro" id="IPR012677">
    <property type="entry name" value="Nucleotide-bd_a/b_plait_sf"/>
</dbReference>
<evidence type="ECO:0000259" key="9">
    <source>
        <dbReference type="PROSITE" id="PS50179"/>
    </source>
</evidence>
<gene>
    <name evidence="10" type="ORF">JVT61DRAFT_4640</name>
</gene>
<keyword evidence="5" id="KW-0326">Glycosidase</keyword>
<dbReference type="InterPro" id="IPR001764">
    <property type="entry name" value="Glyco_hydro_3_N"/>
</dbReference>
<dbReference type="CDD" id="cd16980">
    <property type="entry name" value="VHS_Lsb5"/>
    <property type="match status" value="1"/>
</dbReference>
<dbReference type="OrthoDB" id="10255964at2759"/>
<dbReference type="SUPFAM" id="SSF54928">
    <property type="entry name" value="RNA-binding domain, RBD"/>
    <property type="match status" value="2"/>
</dbReference>
<dbReference type="SMART" id="SM00360">
    <property type="entry name" value="RRM"/>
    <property type="match status" value="2"/>
</dbReference>
<accession>A0A8I2YKV6</accession>
<dbReference type="Gene3D" id="3.30.70.330">
    <property type="match status" value="2"/>
</dbReference>
<evidence type="ECO:0000256" key="3">
    <source>
        <dbReference type="ARBA" id="ARBA00022801"/>
    </source>
</evidence>
<evidence type="ECO:0000256" key="4">
    <source>
        <dbReference type="ARBA" id="ARBA00022884"/>
    </source>
</evidence>
<keyword evidence="11" id="KW-1185">Reference proteome</keyword>
<dbReference type="PROSITE" id="PS50102">
    <property type="entry name" value="RRM"/>
    <property type="match status" value="2"/>
</dbReference>
<feature type="region of interest" description="Disordered" evidence="7">
    <location>
        <begin position="1128"/>
        <end position="1304"/>
    </location>
</feature>
<evidence type="ECO:0000256" key="2">
    <source>
        <dbReference type="ARBA" id="ARBA00022737"/>
    </source>
</evidence>
<dbReference type="EMBL" id="JAGFBS010000019">
    <property type="protein sequence ID" value="KAG6374005.1"/>
    <property type="molecule type" value="Genomic_DNA"/>
</dbReference>
<evidence type="ECO:0000256" key="6">
    <source>
        <dbReference type="PROSITE-ProRule" id="PRU00176"/>
    </source>
</evidence>
<feature type="region of interest" description="Disordered" evidence="7">
    <location>
        <begin position="1410"/>
        <end position="1459"/>
    </location>
</feature>
<dbReference type="PANTHER" id="PTHR30480:SF16">
    <property type="entry name" value="GLYCOSIDE HYDROLASE FAMILY 3 DOMAIN PROTEIN"/>
    <property type="match status" value="1"/>
</dbReference>
<dbReference type="Pfam" id="PF00076">
    <property type="entry name" value="RRM_1"/>
    <property type="match status" value="2"/>
</dbReference>
<proteinExistence type="inferred from homology"/>
<dbReference type="GO" id="GO:0043130">
    <property type="term" value="F:ubiquitin binding"/>
    <property type="evidence" value="ECO:0007669"/>
    <property type="project" value="InterPro"/>
</dbReference>
<dbReference type="SUPFAM" id="SSF48464">
    <property type="entry name" value="ENTH/VHS domain"/>
    <property type="match status" value="1"/>
</dbReference>
<dbReference type="GO" id="GO:0003723">
    <property type="term" value="F:RNA binding"/>
    <property type="evidence" value="ECO:0007669"/>
    <property type="project" value="UniProtKB-UniRule"/>
</dbReference>
<feature type="compositionally biased region" description="Low complexity" evidence="7">
    <location>
        <begin position="1364"/>
        <end position="1374"/>
    </location>
</feature>
<feature type="region of interest" description="Disordered" evidence="7">
    <location>
        <begin position="1341"/>
        <end position="1394"/>
    </location>
</feature>
<dbReference type="SUPFAM" id="SSF51445">
    <property type="entry name" value="(Trans)glycosidases"/>
    <property type="match status" value="1"/>
</dbReference>
<comment type="similarity">
    <text evidence="1">Belongs to the glycosyl hydrolase 3 family.</text>
</comment>
<organism evidence="10 11">
    <name type="scientific">Boletus reticuloceps</name>
    <dbReference type="NCBI Taxonomy" id="495285"/>
    <lineage>
        <taxon>Eukaryota</taxon>
        <taxon>Fungi</taxon>
        <taxon>Dikarya</taxon>
        <taxon>Basidiomycota</taxon>
        <taxon>Agaricomycotina</taxon>
        <taxon>Agaricomycetes</taxon>
        <taxon>Agaricomycetidae</taxon>
        <taxon>Boletales</taxon>
        <taxon>Boletineae</taxon>
        <taxon>Boletaceae</taxon>
        <taxon>Boletoideae</taxon>
        <taxon>Boletus</taxon>
    </lineage>
</organism>
<dbReference type="Proteomes" id="UP000683000">
    <property type="component" value="Unassembled WGS sequence"/>
</dbReference>
<dbReference type="InterPro" id="IPR050226">
    <property type="entry name" value="NagZ_Beta-hexosaminidase"/>
</dbReference>
<reference evidence="10" key="1">
    <citation type="submission" date="2021-03" db="EMBL/GenBank/DDBJ databases">
        <title>Evolutionary innovations through gain and loss of genes in the ectomycorrhizal Boletales.</title>
        <authorList>
            <person name="Wu G."/>
            <person name="Miyauchi S."/>
            <person name="Morin E."/>
            <person name="Yang Z.-L."/>
            <person name="Xu J."/>
            <person name="Martin F.M."/>
        </authorList>
    </citation>
    <scope>NUCLEOTIDE SEQUENCE</scope>
    <source>
        <strain evidence="10">BR01</strain>
    </source>
</reference>
<dbReference type="InterPro" id="IPR034156">
    <property type="entry name" value="Hrp1_RRM1"/>
</dbReference>
<feature type="region of interest" description="Disordered" evidence="7">
    <location>
        <begin position="953"/>
        <end position="972"/>
    </location>
</feature>
<dbReference type="InterPro" id="IPR008942">
    <property type="entry name" value="ENTH_VHS"/>
</dbReference>
<dbReference type="InterPro" id="IPR035979">
    <property type="entry name" value="RBD_domain_sf"/>
</dbReference>
<evidence type="ECO:0000313" key="10">
    <source>
        <dbReference type="EMBL" id="KAG6374005.1"/>
    </source>
</evidence>
<dbReference type="Gene3D" id="1.25.40.90">
    <property type="match status" value="1"/>
</dbReference>
<dbReference type="InterPro" id="IPR002014">
    <property type="entry name" value="VHS_dom"/>
</dbReference>
<dbReference type="InterPro" id="IPR000504">
    <property type="entry name" value="RRM_dom"/>
</dbReference>
<dbReference type="Pfam" id="PF00933">
    <property type="entry name" value="Glyco_hydro_3"/>
    <property type="match status" value="1"/>
</dbReference>
<dbReference type="Pfam" id="PF00790">
    <property type="entry name" value="VHS"/>
    <property type="match status" value="1"/>
</dbReference>
<dbReference type="FunFam" id="3.30.70.330:FF:000025">
    <property type="entry name" value="RNA-binding protein Musashi homolog 2 isoform X1"/>
    <property type="match status" value="1"/>
</dbReference>
<feature type="region of interest" description="Disordered" evidence="7">
    <location>
        <begin position="1815"/>
        <end position="1834"/>
    </location>
</feature>
<sequence length="1834" mass="198856">MATLTDADKREIGQHFVFGFHGHEISEDAKTLIRDYHVGNIILMKRNVTGIKQVHGLVKSLQQFAKDCGHTRPLMIGIDQENGLVSAFSSTPRYTAGTQFPGAMALAATGDPGIARACSLATAKEMKLAGINWAYSPVADVNSDHRNPVIGVRSFGDDAHEVAKYAVEVSDGLTEGGIAPSAKHFPGHGDTHVDSHLALPVIKKSEGELHETELVPFRALIEAGVATIMTGHMALPMVVGEQDKETPCSCSRTVTTGLLREQLGFKGVVVTDCLEMDAVAAKYTSEKGAVMSLQAGADVVMICHTMGLQTGAIEETYKAVSKGELSLAALRESGRRIEALKTRFAGTWENVFGEMDDTRLAGLLEAHAKLSERAYGASTAIIRGPLPKVGPGPVLVLTPEVESVNKAVDDAEEKNTAGPHYVAFAASVQRRRESTRHMVYSRDEDEVRAEVVDAVKEAVLVIFVTRNADRGEWQVRYLREVGLHGTEVVVVASCGPYDLVDAADVSYGCVGSFEYTPAALEAAAGVVFGEREMSRVLLQKFFARDKQKPAKVTALIDAPIDLPSSLSQDAISAHHGAFAPPTHPRPVQRPSADDHWEVLPEDATRVPSPRSQHQQFIAPVIPSRSSSLASLPQPANSPQLPTVVPNSPRSTSPFSTSNLQVNRNQRTDDRTARKRSPPIPGGVAALGILKALDPHQELPPESSDDHHTSTDPLRIEKDKKERKGFWDGMLRDRDKEKWKAEKEKERDRDRLDRIRDRDRREDDNGTAELTRMIGYLTATASEDWSIVLEVCERASTNEANAKEAARALRREFKHGAYHLALPRLCHPDPHQLWAIMLRNASDVFIQQISQRKFIDALEDVLTSPRTSPVVRERLMEVLAAAAFITSSRFQSVGKDKDKDGFRALWCRLKPADKPDSGVPFDTEDAMFSPPVVSLPRPLSQYSLETPIFAQSFSRDALSPTPPPPVHPSSRGRYQQRVIPPEEDMQRLFQECRIARGNADLLFQSLAYAGPDALDAGLIVEFLNKCRASQELIYTQIPWASAGAERSRADKAAHQHPRTQDLIVANTEDAPNELTTEEKLLAALLDANETLVAALRMYDDLARVASEQATEEKSKKDIRMELNDDFIAEPPAAYTGSSNAPSPPLPSPTFELPPVVPSPNHPLPRIPPSLAPSTNQPPSFHYGSQTNTPTLLVPPHPLGPRSPQIMTTSRTPSPDRISGRPSRQGSGDSEKVSISDAVEKLNIEDDMSYSDDDIRTPIRPSAKALGKRRGYEEPDDGESNTAFFGKTDSHRYSTAESDSDDAAFLPKRQPTRYVYDAAAERTAQHLREGHLVNDLYDDGFTVPLDDEYQSPVEPAPSSTPDKPSESTPTTVTSPTNVKAEPSGTGTLPAKPATPESLGLSYSAQVAKQFSAYQQTPSQERQQRTALPPIPQPGPSAIATHEGSADRNAQGRPIRPSEMKDEGKMFIGGLNWDTTDDGLRKYFLEFGKVDACTIMRDPDGRSRGFAFLTFEDPESVNAVLARDHVLDGKSIDPKRAIPREEHLRNTRYFVGGLSPSTTADSMREFFSTFGKIVDATVMVDRDSGRSKGFGFITFEDAMNSDQFVGKLGLILDDKQIEVKAAQPRSQRDQARNVAATRDAYFNDQESRTPSAPILALNAPQAGNPAASMLYQRMMHQMPPMGGTPGMNMMNPMMMGMPMGMGGMGGMSGMHNMGGGMGGGMGGMNGVVGMNGMGGMGMLGGMGPMGGGINPMAMRMGMNGPMGMGMMGQPGTAMGMGNVGMRMRQGMGMGMGGGGGGGAMGVGAGVGANAGRMPMNAGLGPSRMSTRGQHAFHPYAR</sequence>
<keyword evidence="2" id="KW-0677">Repeat</keyword>
<feature type="compositionally biased region" description="Basic and acidic residues" evidence="7">
    <location>
        <begin position="1227"/>
        <end position="1242"/>
    </location>
</feature>
<dbReference type="GO" id="GO:0016192">
    <property type="term" value="P:vesicle-mediated transport"/>
    <property type="evidence" value="ECO:0007669"/>
    <property type="project" value="UniProtKB-ARBA"/>
</dbReference>
<dbReference type="GO" id="GO:0009254">
    <property type="term" value="P:peptidoglycan turnover"/>
    <property type="evidence" value="ECO:0007669"/>
    <property type="project" value="TreeGrafter"/>
</dbReference>
<dbReference type="GO" id="GO:0005975">
    <property type="term" value="P:carbohydrate metabolic process"/>
    <property type="evidence" value="ECO:0007669"/>
    <property type="project" value="InterPro"/>
</dbReference>
<evidence type="ECO:0000256" key="7">
    <source>
        <dbReference type="SAM" id="MobiDB-lite"/>
    </source>
</evidence>
<dbReference type="SUPFAM" id="SSF89009">
    <property type="entry name" value="GAT-like domain"/>
    <property type="match status" value="1"/>
</dbReference>
<dbReference type="InterPro" id="IPR036962">
    <property type="entry name" value="Glyco_hydro_3_N_sf"/>
</dbReference>
<keyword evidence="4 6" id="KW-0694">RNA-binding</keyword>
<feature type="region of interest" description="Disordered" evidence="7">
    <location>
        <begin position="624"/>
        <end position="683"/>
    </location>
</feature>
<feature type="region of interest" description="Disordered" evidence="7">
    <location>
        <begin position="695"/>
        <end position="720"/>
    </location>
</feature>
<feature type="compositionally biased region" description="Polar residues" evidence="7">
    <location>
        <begin position="1170"/>
        <end position="1189"/>
    </location>
</feature>
<feature type="compositionally biased region" description="Pro residues" evidence="7">
    <location>
        <begin position="1153"/>
        <end position="1169"/>
    </location>
</feature>